<proteinExistence type="predicted"/>
<sequence>MTELVLSIRSHKITSLQKINEARKNRQKSKFSAQIPPVKRTFSPLFSTPSIFFNICIRRFLASSIFFCSSSESESIVHSTIFFSSTSSSPRLLSSRLLLNSSESPRRRLLSSLTFRASLISGDVGRLLEPPSYLLVSSPLLLCVSRLSCDLSRLSASLRSLNSRSRLSALSDRARLTGLRLLSESRPLRSSNCKKMGGFLGGNLRNLGFFSHFSSEKLNFRAISGQKSVLVGHHEMLSVGLRLTEEVFPGPDEPIADLDTEKKDASGSIVKKDPKMHLDGIDVKTGVAKIKRIVLNRTANVEFLRAESPSRIWVRLENHITDNTLTFREPFELKPQKTFKVNDYAIAPIDERVYRRCRIVEPENERKLIKIFFIDDATVAWVKKECLAEMDEHWMFYPWQAIQISMFGVYPAVSDDIEVTKPVWTPKICFKLAQILANYQKLKLDVVLSTVVFNDYARPIPCKLYGIEPDIVETNRTVCIAQMLESAVLLEDGTLSAKEEEDETGDQNDMESSQEEIPTDLSPPEIVCLDMYDAAFHEIFEVAEKDLIPENPLDIHRNLPGDWKQTDDLEEEERMDKENELFSKDSMTPQMEPDEWNPRLNQIPMLSIDELGEKYRFPSEDGKARIMLAVEGRCTKSPYEWYARPIVNSETGLAEVDATDWMLYGNDELTGFAEKLDTYYSMQKNRKPLMRDEIKIIMNEKRDVFAVCAVNEEKGSFTGEWQRVLIVDCEEFAEVRFLDSGGRDMVLTSSLYRIHSQHCIFPPMCLRFAMYGVVTSSGRVDKKWAAKETSRFRMCLREDTPIFINIEDIAHLPSSNAERRLPHVAKFVLMVKNVSYMDESRTLLDRFLSKDEEGHARQADGEPAIWPPAKTQFY</sequence>
<evidence type="ECO:0000313" key="4">
    <source>
        <dbReference type="Proteomes" id="UP000483820"/>
    </source>
</evidence>
<dbReference type="Pfam" id="PF00567">
    <property type="entry name" value="TUDOR"/>
    <property type="match status" value="1"/>
</dbReference>
<dbReference type="RefSeq" id="XP_053591008.1">
    <property type="nucleotide sequence ID" value="XM_053722363.1"/>
</dbReference>
<organism evidence="3 4">
    <name type="scientific">Caenorhabditis remanei</name>
    <name type="common">Caenorhabditis vulgaris</name>
    <dbReference type="NCBI Taxonomy" id="31234"/>
    <lineage>
        <taxon>Eukaryota</taxon>
        <taxon>Metazoa</taxon>
        <taxon>Ecdysozoa</taxon>
        <taxon>Nematoda</taxon>
        <taxon>Chromadorea</taxon>
        <taxon>Rhabditida</taxon>
        <taxon>Rhabditina</taxon>
        <taxon>Rhabditomorpha</taxon>
        <taxon>Rhabditoidea</taxon>
        <taxon>Rhabditidae</taxon>
        <taxon>Peloderinae</taxon>
        <taxon>Caenorhabditis</taxon>
    </lineage>
</organism>
<feature type="region of interest" description="Disordered" evidence="1">
    <location>
        <begin position="492"/>
        <end position="521"/>
    </location>
</feature>
<dbReference type="GeneID" id="9803244"/>
<dbReference type="Gene3D" id="2.30.30.140">
    <property type="match status" value="2"/>
</dbReference>
<name>A0A6A5HMN4_CAERE</name>
<feature type="domain" description="Tudor" evidence="2">
    <location>
        <begin position="699"/>
        <end position="759"/>
    </location>
</feature>
<dbReference type="EMBL" id="WUAV01000001">
    <property type="protein sequence ID" value="KAF1768441.1"/>
    <property type="molecule type" value="Genomic_DNA"/>
</dbReference>
<comment type="caution">
    <text evidence="3">The sequence shown here is derived from an EMBL/GenBank/DDBJ whole genome shotgun (WGS) entry which is preliminary data.</text>
</comment>
<evidence type="ECO:0000256" key="1">
    <source>
        <dbReference type="SAM" id="MobiDB-lite"/>
    </source>
</evidence>
<dbReference type="AlphaFoldDB" id="A0A6A5HMN4"/>
<dbReference type="Proteomes" id="UP000483820">
    <property type="component" value="Chromosome I"/>
</dbReference>
<dbReference type="InterPro" id="IPR002999">
    <property type="entry name" value="Tudor"/>
</dbReference>
<dbReference type="CTD" id="9803244"/>
<accession>A0A6A5HMN4</accession>
<dbReference type="SMART" id="SM00333">
    <property type="entry name" value="TUDOR"/>
    <property type="match status" value="2"/>
</dbReference>
<protein>
    <recommendedName>
        <fullName evidence="2">Tudor domain-containing protein</fullName>
    </recommendedName>
</protein>
<dbReference type="KEGG" id="crq:GCK72_000253"/>
<feature type="region of interest" description="Disordered" evidence="1">
    <location>
        <begin position="855"/>
        <end position="874"/>
    </location>
</feature>
<feature type="domain" description="Tudor" evidence="2">
    <location>
        <begin position="337"/>
        <end position="395"/>
    </location>
</feature>
<reference evidence="3 4" key="1">
    <citation type="submission" date="2019-12" db="EMBL/GenBank/DDBJ databases">
        <title>Chromosome-level assembly of the Caenorhabditis remanei genome.</title>
        <authorList>
            <person name="Teterina A.A."/>
            <person name="Willis J.H."/>
            <person name="Phillips P.C."/>
        </authorList>
    </citation>
    <scope>NUCLEOTIDE SEQUENCE [LARGE SCALE GENOMIC DNA]</scope>
    <source>
        <strain evidence="3 4">PX506</strain>
        <tissue evidence="3">Whole organism</tissue>
    </source>
</reference>
<gene>
    <name evidence="3" type="ORF">GCK72_000253</name>
</gene>
<feature type="compositionally biased region" description="Acidic residues" evidence="1">
    <location>
        <begin position="499"/>
        <end position="518"/>
    </location>
</feature>
<dbReference type="SUPFAM" id="SSF63748">
    <property type="entry name" value="Tudor/PWWP/MBT"/>
    <property type="match status" value="2"/>
</dbReference>
<evidence type="ECO:0000313" key="3">
    <source>
        <dbReference type="EMBL" id="KAF1768441.1"/>
    </source>
</evidence>
<evidence type="ECO:0000259" key="2">
    <source>
        <dbReference type="SMART" id="SM00333"/>
    </source>
</evidence>